<dbReference type="AlphaFoldDB" id="A0A9Q8VAD6"/>
<reference evidence="2" key="1">
    <citation type="submission" date="2021-11" db="EMBL/GenBank/DDBJ databases">
        <title>Purpureocillium_takamizusanense_genome.</title>
        <authorList>
            <person name="Nguyen N.-H."/>
        </authorList>
    </citation>
    <scope>NUCLEOTIDE SEQUENCE</scope>
    <source>
        <strain evidence="2">PT3</strain>
    </source>
</reference>
<dbReference type="Proteomes" id="UP000829364">
    <property type="component" value="Chromosome 4"/>
</dbReference>
<accession>A0A9Q8VAD6</accession>
<feature type="region of interest" description="Disordered" evidence="1">
    <location>
        <begin position="22"/>
        <end position="99"/>
    </location>
</feature>
<evidence type="ECO:0000313" key="3">
    <source>
        <dbReference type="Proteomes" id="UP000829364"/>
    </source>
</evidence>
<organism evidence="2 3">
    <name type="scientific">Purpureocillium takamizusanense</name>
    <dbReference type="NCBI Taxonomy" id="2060973"/>
    <lineage>
        <taxon>Eukaryota</taxon>
        <taxon>Fungi</taxon>
        <taxon>Dikarya</taxon>
        <taxon>Ascomycota</taxon>
        <taxon>Pezizomycotina</taxon>
        <taxon>Sordariomycetes</taxon>
        <taxon>Hypocreomycetidae</taxon>
        <taxon>Hypocreales</taxon>
        <taxon>Ophiocordycipitaceae</taxon>
        <taxon>Purpureocillium</taxon>
    </lineage>
</organism>
<evidence type="ECO:0000256" key="1">
    <source>
        <dbReference type="SAM" id="MobiDB-lite"/>
    </source>
</evidence>
<feature type="compositionally biased region" description="Basic and acidic residues" evidence="1">
    <location>
        <begin position="65"/>
        <end position="79"/>
    </location>
</feature>
<evidence type="ECO:0000313" key="2">
    <source>
        <dbReference type="EMBL" id="UNI19280.1"/>
    </source>
</evidence>
<protein>
    <submittedName>
        <fullName evidence="2">Uncharacterized protein</fullName>
    </submittedName>
</protein>
<name>A0A9Q8VAD6_9HYPO</name>
<proteinExistence type="predicted"/>
<keyword evidence="3" id="KW-1185">Reference proteome</keyword>
<dbReference type="RefSeq" id="XP_047842761.1">
    <property type="nucleotide sequence ID" value="XM_047986778.1"/>
</dbReference>
<feature type="compositionally biased region" description="Gly residues" evidence="1">
    <location>
        <begin position="54"/>
        <end position="64"/>
    </location>
</feature>
<gene>
    <name evidence="2" type="ORF">JDV02_005474</name>
</gene>
<dbReference type="GeneID" id="72067423"/>
<dbReference type="KEGG" id="ptkz:JDV02_005474"/>
<sequence>MPGVSGQNGSPTRRSNLLQRIGIVPSNAPPARPSTRPSASDDLRKEALATSGRANGGGGGGGEGVTKKGDERNSGKVDTWEGFYEPATGGNPRKWYSQY</sequence>
<dbReference type="EMBL" id="CP086357">
    <property type="protein sequence ID" value="UNI19280.1"/>
    <property type="molecule type" value="Genomic_DNA"/>
</dbReference>